<evidence type="ECO:0000313" key="2">
    <source>
        <dbReference type="EMBL" id="GAA0961432.1"/>
    </source>
</evidence>
<dbReference type="EMBL" id="BAAAID010000138">
    <property type="protein sequence ID" value="GAA0961432.1"/>
    <property type="molecule type" value="Genomic_DNA"/>
</dbReference>
<gene>
    <name evidence="2" type="ORF">GCM10009575_095690</name>
</gene>
<dbReference type="Proteomes" id="UP001500418">
    <property type="component" value="Unassembled WGS sequence"/>
</dbReference>
<comment type="caution">
    <text evidence="2">The sequence shown here is derived from an EMBL/GenBank/DDBJ whole genome shotgun (WGS) entry which is preliminary data.</text>
</comment>
<sequence>MNVPSGFANVCEYSARWAVTSTGSPDAAARSDALIACAPGNAPTGATGNKTSDTATIAAADAPATARRAALIPPPRTRQLHLNPTVPTPESQNLHMYGEVDPT</sequence>
<reference evidence="2 3" key="1">
    <citation type="journal article" date="2019" name="Int. J. Syst. Evol. Microbiol.">
        <title>The Global Catalogue of Microorganisms (GCM) 10K type strain sequencing project: providing services to taxonomists for standard genome sequencing and annotation.</title>
        <authorList>
            <consortium name="The Broad Institute Genomics Platform"/>
            <consortium name="The Broad Institute Genome Sequencing Center for Infectious Disease"/>
            <person name="Wu L."/>
            <person name="Ma J."/>
        </authorList>
    </citation>
    <scope>NUCLEOTIDE SEQUENCE [LARGE SCALE GENOMIC DNA]</scope>
    <source>
        <strain evidence="2 3">JCM 11444</strain>
    </source>
</reference>
<name>A0ABN1RPZ9_9ACTN</name>
<organism evidence="2 3">
    <name type="scientific">Streptomyces rhizosphaericus</name>
    <dbReference type="NCBI Taxonomy" id="114699"/>
    <lineage>
        <taxon>Bacteria</taxon>
        <taxon>Bacillati</taxon>
        <taxon>Actinomycetota</taxon>
        <taxon>Actinomycetes</taxon>
        <taxon>Kitasatosporales</taxon>
        <taxon>Streptomycetaceae</taxon>
        <taxon>Streptomyces</taxon>
        <taxon>Streptomyces violaceusniger group</taxon>
    </lineage>
</organism>
<evidence type="ECO:0000256" key="1">
    <source>
        <dbReference type="SAM" id="MobiDB-lite"/>
    </source>
</evidence>
<feature type="region of interest" description="Disordered" evidence="1">
    <location>
        <begin position="74"/>
        <end position="103"/>
    </location>
</feature>
<accession>A0ABN1RPZ9</accession>
<protein>
    <submittedName>
        <fullName evidence="2">Uncharacterized protein</fullName>
    </submittedName>
</protein>
<evidence type="ECO:0000313" key="3">
    <source>
        <dbReference type="Proteomes" id="UP001500418"/>
    </source>
</evidence>
<keyword evidence="3" id="KW-1185">Reference proteome</keyword>
<proteinExistence type="predicted"/>